<protein>
    <submittedName>
        <fullName evidence="1">Uncharacterized protein</fullName>
    </submittedName>
</protein>
<dbReference type="EMBL" id="BTSX01000002">
    <property type="protein sequence ID" value="GMS84465.1"/>
    <property type="molecule type" value="Genomic_DNA"/>
</dbReference>
<accession>A0AAV5SWK5</accession>
<dbReference type="AlphaFoldDB" id="A0AAV5SWK5"/>
<organism evidence="1 2">
    <name type="scientific">Pristionchus entomophagus</name>
    <dbReference type="NCBI Taxonomy" id="358040"/>
    <lineage>
        <taxon>Eukaryota</taxon>
        <taxon>Metazoa</taxon>
        <taxon>Ecdysozoa</taxon>
        <taxon>Nematoda</taxon>
        <taxon>Chromadorea</taxon>
        <taxon>Rhabditida</taxon>
        <taxon>Rhabditina</taxon>
        <taxon>Diplogasteromorpha</taxon>
        <taxon>Diplogasteroidea</taxon>
        <taxon>Neodiplogasteridae</taxon>
        <taxon>Pristionchus</taxon>
    </lineage>
</organism>
<proteinExistence type="predicted"/>
<reference evidence="1" key="1">
    <citation type="submission" date="2023-10" db="EMBL/GenBank/DDBJ databases">
        <title>Genome assembly of Pristionchus species.</title>
        <authorList>
            <person name="Yoshida K."/>
            <person name="Sommer R.J."/>
        </authorList>
    </citation>
    <scope>NUCLEOTIDE SEQUENCE</scope>
    <source>
        <strain evidence="1">RS0144</strain>
    </source>
</reference>
<sequence>SLVLHFEHLKCFSSRLFLLHHPNLNYSPIPPSPFPAPPLSPFLSINITPPPLPPPPSPPLPPS</sequence>
<feature type="non-terminal residue" evidence="1">
    <location>
        <position position="63"/>
    </location>
</feature>
<name>A0AAV5SWK5_9BILA</name>
<evidence type="ECO:0000313" key="2">
    <source>
        <dbReference type="Proteomes" id="UP001432027"/>
    </source>
</evidence>
<dbReference type="Proteomes" id="UP001432027">
    <property type="component" value="Unassembled WGS sequence"/>
</dbReference>
<comment type="caution">
    <text evidence="1">The sequence shown here is derived from an EMBL/GenBank/DDBJ whole genome shotgun (WGS) entry which is preliminary data.</text>
</comment>
<keyword evidence="2" id="KW-1185">Reference proteome</keyword>
<gene>
    <name evidence="1" type="ORF">PENTCL1PPCAC_6640</name>
</gene>
<feature type="non-terminal residue" evidence="1">
    <location>
        <position position="1"/>
    </location>
</feature>
<evidence type="ECO:0000313" key="1">
    <source>
        <dbReference type="EMBL" id="GMS84465.1"/>
    </source>
</evidence>